<reference evidence="2" key="1">
    <citation type="submission" date="2021-01" db="EMBL/GenBank/DDBJ databases">
        <authorList>
            <person name="Corre E."/>
            <person name="Pelletier E."/>
            <person name="Niang G."/>
            <person name="Scheremetjew M."/>
            <person name="Finn R."/>
            <person name="Kale V."/>
            <person name="Holt S."/>
            <person name="Cochrane G."/>
            <person name="Meng A."/>
            <person name="Brown T."/>
            <person name="Cohen L."/>
        </authorList>
    </citation>
    <scope>NUCLEOTIDE SEQUENCE</scope>
    <source>
        <strain evidence="2">CCMP3107</strain>
    </source>
</reference>
<evidence type="ECO:0008006" key="3">
    <source>
        <dbReference type="Google" id="ProtNLM"/>
    </source>
</evidence>
<accession>A0A7S3XRJ7</accession>
<feature type="compositionally biased region" description="Basic residues" evidence="1">
    <location>
        <begin position="272"/>
        <end position="281"/>
    </location>
</feature>
<dbReference type="EMBL" id="HBIU01018931">
    <property type="protein sequence ID" value="CAE0630109.1"/>
    <property type="molecule type" value="Transcribed_RNA"/>
</dbReference>
<organism evidence="2">
    <name type="scientific">Heterosigma akashiwo</name>
    <name type="common">Chromophytic alga</name>
    <name type="synonym">Heterosigma carterae</name>
    <dbReference type="NCBI Taxonomy" id="2829"/>
    <lineage>
        <taxon>Eukaryota</taxon>
        <taxon>Sar</taxon>
        <taxon>Stramenopiles</taxon>
        <taxon>Ochrophyta</taxon>
        <taxon>Raphidophyceae</taxon>
        <taxon>Chattonellales</taxon>
        <taxon>Chattonellaceae</taxon>
        <taxon>Heterosigma</taxon>
    </lineage>
</organism>
<feature type="region of interest" description="Disordered" evidence="1">
    <location>
        <begin position="61"/>
        <end position="132"/>
    </location>
</feature>
<name>A0A7S3XRJ7_HETAK</name>
<feature type="compositionally biased region" description="Polar residues" evidence="1">
    <location>
        <begin position="75"/>
        <end position="87"/>
    </location>
</feature>
<sequence>MSNDAELEALQKEILSIKFDARNVSKQRRQKDGKSQKSQEGNPFLNTKNYKAPSIFEAFGITPLAKPNKPAQPPTVGSSGAQASNPNGVDFRTIASGEDDDVEQQIAVDNSVSDKGPSSEAPGSSANKDAADVSYLEQKELLEMLATSSCEKTASVVPLSLSAQLGGRKRESREEVCNNGDEVTPAVEVPPPHSINPFKKSKQTNNIAATLPKSIKNGGSTIIRNKDFVAAAGTPSIAVASASPARTSKDDSMIMKSGKRRLSQNQLPTTSKGKRVQKKARPPGGSINGKKGGAGMATLHQFFNASKS</sequence>
<feature type="compositionally biased region" description="Polar residues" evidence="1">
    <location>
        <begin position="38"/>
        <end position="49"/>
    </location>
</feature>
<evidence type="ECO:0000313" key="2">
    <source>
        <dbReference type="EMBL" id="CAE0630109.1"/>
    </source>
</evidence>
<proteinExistence type="predicted"/>
<feature type="region of interest" description="Disordered" evidence="1">
    <location>
        <begin position="163"/>
        <end position="205"/>
    </location>
</feature>
<dbReference type="AlphaFoldDB" id="A0A7S3XRJ7"/>
<feature type="region of interest" description="Disordered" evidence="1">
    <location>
        <begin position="241"/>
        <end position="294"/>
    </location>
</feature>
<evidence type="ECO:0000256" key="1">
    <source>
        <dbReference type="SAM" id="MobiDB-lite"/>
    </source>
</evidence>
<protein>
    <recommendedName>
        <fullName evidence="3">DNA polymerase delta subunit 3</fullName>
    </recommendedName>
</protein>
<gene>
    <name evidence="2" type="ORF">HAKA00212_LOCUS8804</name>
</gene>
<feature type="region of interest" description="Disordered" evidence="1">
    <location>
        <begin position="21"/>
        <end position="49"/>
    </location>
</feature>